<gene>
    <name evidence="4" type="ORF">FC46_GL001077</name>
</gene>
<dbReference type="PIRSF" id="PIRSF028756">
    <property type="entry name" value="PPK2_prd"/>
    <property type="match status" value="1"/>
</dbReference>
<comment type="caution">
    <text evidence="4">The sequence shown here is derived from an EMBL/GenBank/DDBJ whole genome shotgun (WGS) entry which is preliminary data.</text>
</comment>
<dbReference type="InterPro" id="IPR016898">
    <property type="entry name" value="Polyphosphate_phosphotransfera"/>
</dbReference>
<dbReference type="OrthoDB" id="9775224at2"/>
<dbReference type="AlphaFoldDB" id="A0A0R1UCX3"/>
<dbReference type="SUPFAM" id="SSF52540">
    <property type="entry name" value="P-loop containing nucleoside triphosphate hydrolases"/>
    <property type="match status" value="1"/>
</dbReference>
<evidence type="ECO:0000256" key="2">
    <source>
        <dbReference type="ARBA" id="ARBA00022777"/>
    </source>
</evidence>
<dbReference type="GO" id="GO:0006797">
    <property type="term" value="P:polyphosphate metabolic process"/>
    <property type="evidence" value="ECO:0007669"/>
    <property type="project" value="InterPro"/>
</dbReference>
<dbReference type="Gene3D" id="3.40.50.300">
    <property type="entry name" value="P-loop containing nucleotide triphosphate hydrolases"/>
    <property type="match status" value="1"/>
</dbReference>
<accession>A0A0R1UCX3</accession>
<protein>
    <recommendedName>
        <fullName evidence="3">Polyphosphate kinase-2-related domain-containing protein</fullName>
    </recommendedName>
</protein>
<dbReference type="GO" id="GO:0008976">
    <property type="term" value="F:polyphosphate kinase activity"/>
    <property type="evidence" value="ECO:0007669"/>
    <property type="project" value="InterPro"/>
</dbReference>
<keyword evidence="5" id="KW-1185">Reference proteome</keyword>
<evidence type="ECO:0000313" key="4">
    <source>
        <dbReference type="EMBL" id="KRL91245.1"/>
    </source>
</evidence>
<dbReference type="RefSeq" id="WP_057797337.1">
    <property type="nucleotide sequence ID" value="NZ_AZFM01000003.1"/>
</dbReference>
<organism evidence="4 5">
    <name type="scientific">Lactobacillus kalixensis DSM 16043</name>
    <dbReference type="NCBI Taxonomy" id="1423763"/>
    <lineage>
        <taxon>Bacteria</taxon>
        <taxon>Bacillati</taxon>
        <taxon>Bacillota</taxon>
        <taxon>Bacilli</taxon>
        <taxon>Lactobacillales</taxon>
        <taxon>Lactobacillaceae</taxon>
        <taxon>Lactobacillus</taxon>
    </lineage>
</organism>
<feature type="domain" description="Polyphosphate kinase-2-related" evidence="3">
    <location>
        <begin position="30"/>
        <end position="263"/>
    </location>
</feature>
<reference evidence="4 5" key="1">
    <citation type="journal article" date="2015" name="Genome Announc.">
        <title>Expanding the biotechnology potential of lactobacilli through comparative genomics of 213 strains and associated genera.</title>
        <authorList>
            <person name="Sun Z."/>
            <person name="Harris H.M."/>
            <person name="McCann A."/>
            <person name="Guo C."/>
            <person name="Argimon S."/>
            <person name="Zhang W."/>
            <person name="Yang X."/>
            <person name="Jeffery I.B."/>
            <person name="Cooney J.C."/>
            <person name="Kagawa T.F."/>
            <person name="Liu W."/>
            <person name="Song Y."/>
            <person name="Salvetti E."/>
            <person name="Wrobel A."/>
            <person name="Rasinkangas P."/>
            <person name="Parkhill J."/>
            <person name="Rea M.C."/>
            <person name="O'Sullivan O."/>
            <person name="Ritari J."/>
            <person name="Douillard F.P."/>
            <person name="Paul Ross R."/>
            <person name="Yang R."/>
            <person name="Briner A.E."/>
            <person name="Felis G.E."/>
            <person name="de Vos W.M."/>
            <person name="Barrangou R."/>
            <person name="Klaenhammer T.R."/>
            <person name="Caufield P.W."/>
            <person name="Cui Y."/>
            <person name="Zhang H."/>
            <person name="O'Toole P.W."/>
        </authorList>
    </citation>
    <scope>NUCLEOTIDE SEQUENCE [LARGE SCALE GENOMIC DNA]</scope>
    <source>
        <strain evidence="4 5">DSM 16043</strain>
    </source>
</reference>
<dbReference type="STRING" id="1423763.FC46_GL001077"/>
<dbReference type="EMBL" id="AZFM01000003">
    <property type="protein sequence ID" value="KRL91245.1"/>
    <property type="molecule type" value="Genomic_DNA"/>
</dbReference>
<sequence length="293" mass="34601">MKTKQFRYSNNIFDISKTPTFVEDSSKDLKKIKEQIKKNVKRIRKAQAKLYARHEYSILIILQGMDSAGKDSMIKHILSGVNPSGFNVASFKQPTAEELAHDYLWRINKKLPARGHVGIFNRSYYEDVLATRVHPEILLHEDLPNIHSLNDVGDKFFNKRYKDIRHFENYLTRNGYVILKFFLNISKQEQKKRFMARIDTPSKNWKLSASDIRERQYWNKYQAVYEKAINSTSTKKNPWYVIPSDDKWYSRLIVSDILTKRIEKLPLAYPTMSPNQEKELELAKELLEDEGKY</sequence>
<dbReference type="NCBIfam" id="TIGR03709">
    <property type="entry name" value="PPK2_rel_1"/>
    <property type="match status" value="1"/>
</dbReference>
<keyword evidence="2" id="KW-0418">Kinase</keyword>
<keyword evidence="1" id="KW-0808">Transferase</keyword>
<dbReference type="InterPro" id="IPR022488">
    <property type="entry name" value="PPK2-related"/>
</dbReference>
<evidence type="ECO:0000259" key="3">
    <source>
        <dbReference type="Pfam" id="PF03976"/>
    </source>
</evidence>
<evidence type="ECO:0000256" key="1">
    <source>
        <dbReference type="ARBA" id="ARBA00022679"/>
    </source>
</evidence>
<dbReference type="PANTHER" id="PTHR34383:SF3">
    <property type="entry name" value="POLYPHOSPHATE:AMP PHOSPHOTRANSFERASE"/>
    <property type="match status" value="1"/>
</dbReference>
<dbReference type="InterPro" id="IPR022300">
    <property type="entry name" value="PPK2-rel_1"/>
</dbReference>
<proteinExistence type="predicted"/>
<dbReference type="Proteomes" id="UP000051036">
    <property type="component" value="Unassembled WGS sequence"/>
</dbReference>
<dbReference type="PANTHER" id="PTHR34383">
    <property type="entry name" value="POLYPHOSPHATE:AMP PHOSPHOTRANSFERASE-RELATED"/>
    <property type="match status" value="1"/>
</dbReference>
<dbReference type="PATRIC" id="fig|1423763.3.peg.1093"/>
<name>A0A0R1UCX3_9LACO</name>
<dbReference type="InterPro" id="IPR027417">
    <property type="entry name" value="P-loop_NTPase"/>
</dbReference>
<dbReference type="Pfam" id="PF03976">
    <property type="entry name" value="PPK2"/>
    <property type="match status" value="1"/>
</dbReference>
<evidence type="ECO:0000313" key="5">
    <source>
        <dbReference type="Proteomes" id="UP000051036"/>
    </source>
</evidence>